<dbReference type="GeneID" id="7039071"/>
<sequence>MNKGKLAIFLALFFMCIAAFVFQYTNIFDDNQPKQIVIQSGDYVVGRNMDEGMYDVIVLNGQVKFMQMKMNEGDRWLAVRLRHGEHVHVSGNGKIRLKPSPLEEIERGGDGIYRIKHSGFYFVGRQIPEGEYILTYVSKNAQEKPFVQLLSSNRDVIHTYDFQNSKDKYYKVVCKKGQILEVYKNLFAESKHVLVILKKNV</sequence>
<protein>
    <submittedName>
        <fullName evidence="1">Uncharacterized conserved protein</fullName>
    </submittedName>
</protein>
<dbReference type="STRING" id="491915.Aflv_2798"/>
<dbReference type="AlphaFoldDB" id="B7GMP9"/>
<proteinExistence type="predicted"/>
<accession>B7GMP9</accession>
<organism evidence="1 2">
    <name type="scientific">Anoxybacillus flavithermus (strain DSM 21510 / WK1)</name>
    <dbReference type="NCBI Taxonomy" id="491915"/>
    <lineage>
        <taxon>Bacteria</taxon>
        <taxon>Bacillati</taxon>
        <taxon>Bacillota</taxon>
        <taxon>Bacilli</taxon>
        <taxon>Bacillales</taxon>
        <taxon>Anoxybacillaceae</taxon>
        <taxon>Anoxybacillus</taxon>
    </lineage>
</organism>
<dbReference type="RefSeq" id="WP_012576270.1">
    <property type="nucleotide sequence ID" value="NC_011567.1"/>
</dbReference>
<evidence type="ECO:0000313" key="2">
    <source>
        <dbReference type="Proteomes" id="UP000000742"/>
    </source>
</evidence>
<dbReference type="HOGENOM" id="CLU_1330597_0_0_9"/>
<dbReference type="Proteomes" id="UP000000742">
    <property type="component" value="Chromosome"/>
</dbReference>
<reference evidence="1 2" key="1">
    <citation type="journal article" date="2008" name="Genome Biol.">
        <title>Encapsulated in silica: genome, proteome and physiology of the thermophilic bacterium Anoxybacillus flavithermus WK1.</title>
        <authorList>
            <person name="Saw J.H."/>
            <person name="Mountain B.W."/>
            <person name="Feng L."/>
            <person name="Omelchenko M.V."/>
            <person name="Hou S."/>
            <person name="Saito J.A."/>
            <person name="Stott M.B."/>
            <person name="Li D."/>
            <person name="Zhao G."/>
            <person name="Wu J."/>
            <person name="Galperin M.Y."/>
            <person name="Koonin E.V."/>
            <person name="Makarova K.S."/>
            <person name="Wolf Y.I."/>
            <person name="Rigden D.J."/>
            <person name="Dunfield P.F."/>
            <person name="Wang L."/>
            <person name="Alam M."/>
        </authorList>
    </citation>
    <scope>NUCLEOTIDE SEQUENCE [LARGE SCALE GENOMIC DNA]</scope>
    <source>
        <strain evidence="2">DSM 21510 / WK1</strain>
    </source>
</reference>
<evidence type="ECO:0000313" key="1">
    <source>
        <dbReference type="EMBL" id="ACJ35151.1"/>
    </source>
</evidence>
<dbReference type="eggNOG" id="ENOG5032Y4X">
    <property type="taxonomic scope" value="Bacteria"/>
</dbReference>
<name>B7GMP9_ANOFW</name>
<dbReference type="EMBL" id="CP000922">
    <property type="protein sequence ID" value="ACJ35151.1"/>
    <property type="molecule type" value="Genomic_DNA"/>
</dbReference>
<gene>
    <name evidence="1" type="ordered locus">Aflv_2798</name>
</gene>
<dbReference type="KEGG" id="afl:Aflv_2798"/>
<dbReference type="PATRIC" id="fig|491915.6.peg.2880"/>